<dbReference type="EMBL" id="JACIFO010000001">
    <property type="protein sequence ID" value="MBB4118177.1"/>
    <property type="molecule type" value="Genomic_DNA"/>
</dbReference>
<organism evidence="1 2">
    <name type="scientific">Mesonia hippocampi</name>
    <dbReference type="NCBI Taxonomy" id="1628250"/>
    <lineage>
        <taxon>Bacteria</taxon>
        <taxon>Pseudomonadati</taxon>
        <taxon>Bacteroidota</taxon>
        <taxon>Flavobacteriia</taxon>
        <taxon>Flavobacteriales</taxon>
        <taxon>Flavobacteriaceae</taxon>
        <taxon>Mesonia</taxon>
    </lineage>
</organism>
<dbReference type="PROSITE" id="PS51257">
    <property type="entry name" value="PROKAR_LIPOPROTEIN"/>
    <property type="match status" value="1"/>
</dbReference>
<name>A0A840ETD7_9FLAO</name>
<comment type="caution">
    <text evidence="1">The sequence shown here is derived from an EMBL/GenBank/DDBJ whole genome shotgun (WGS) entry which is preliminary data.</text>
</comment>
<sequence length="251" mass="29006">MKNKLQFLVGLMLSISLFSCNYTEQIIIKKDGSGKVNLITDASKMMELAAGLDDTSEGDARIDSVMVMKDILNDEELQRYSEADRALLKELSLYTSRLLYDKEEEIMEIDMYKDFKNVSEIKDLFKVYDKLMLLKPKDKEEVETNETATMPLKNLPYKTAYSFKGKTFIRKTTITDSVAYKEQLEKASAQSMYYASSTYGIAYTFPHKIRSTSKDDKIKLSKNKKTLFYEVSMKSYMKDPSILDIKVELKR</sequence>
<evidence type="ECO:0000313" key="2">
    <source>
        <dbReference type="Proteomes" id="UP000553034"/>
    </source>
</evidence>
<dbReference type="Proteomes" id="UP000553034">
    <property type="component" value="Unassembled WGS sequence"/>
</dbReference>
<evidence type="ECO:0000313" key="1">
    <source>
        <dbReference type="EMBL" id="MBB4118177.1"/>
    </source>
</evidence>
<reference evidence="1 2" key="1">
    <citation type="submission" date="2020-08" db="EMBL/GenBank/DDBJ databases">
        <title>Genomic Encyclopedia of Type Strains, Phase IV (KMG-IV): sequencing the most valuable type-strain genomes for metagenomic binning, comparative biology and taxonomic classification.</title>
        <authorList>
            <person name="Goeker M."/>
        </authorList>
    </citation>
    <scope>NUCLEOTIDE SEQUENCE [LARGE SCALE GENOMIC DNA]</scope>
    <source>
        <strain evidence="1 2">DSM 29568</strain>
    </source>
</reference>
<gene>
    <name evidence="1" type="ORF">GGR32_000449</name>
</gene>
<keyword evidence="2" id="KW-1185">Reference proteome</keyword>
<protein>
    <recommendedName>
        <fullName evidence="3">Lipoprotein</fullName>
    </recommendedName>
</protein>
<accession>A0A840ETD7</accession>
<proteinExistence type="predicted"/>
<dbReference type="RefSeq" id="WP_183475893.1">
    <property type="nucleotide sequence ID" value="NZ_JACIFO010000001.1"/>
</dbReference>
<evidence type="ECO:0008006" key="3">
    <source>
        <dbReference type="Google" id="ProtNLM"/>
    </source>
</evidence>
<dbReference type="AlphaFoldDB" id="A0A840ETD7"/>